<protein>
    <recommendedName>
        <fullName evidence="3">Sel1 repeat family protein</fullName>
    </recommendedName>
</protein>
<dbReference type="AlphaFoldDB" id="A0A1V3JNY4"/>
<dbReference type="InterPro" id="IPR006597">
    <property type="entry name" value="Sel1-like"/>
</dbReference>
<reference evidence="1 2" key="1">
    <citation type="submission" date="2016-10" db="EMBL/GenBank/DDBJ databases">
        <title>Rodentibacter gen. nov. and new species.</title>
        <authorList>
            <person name="Christensen H."/>
        </authorList>
    </citation>
    <scope>NUCLEOTIDE SEQUENCE [LARGE SCALE GENOMIC DNA]</scope>
    <source>
        <strain evidence="1 2">1996246016</strain>
    </source>
</reference>
<dbReference type="SMART" id="SM00671">
    <property type="entry name" value="SEL1"/>
    <property type="match status" value="3"/>
</dbReference>
<evidence type="ECO:0000313" key="2">
    <source>
        <dbReference type="Proteomes" id="UP000188541"/>
    </source>
</evidence>
<keyword evidence="2" id="KW-1185">Reference proteome</keyword>
<dbReference type="Proteomes" id="UP000188541">
    <property type="component" value="Unassembled WGS sequence"/>
</dbReference>
<evidence type="ECO:0008006" key="3">
    <source>
        <dbReference type="Google" id="ProtNLM"/>
    </source>
</evidence>
<dbReference type="STRING" id="1908266.BKK55_03205"/>
<dbReference type="EMBL" id="MLHO01000018">
    <property type="protein sequence ID" value="OOF57962.1"/>
    <property type="molecule type" value="Genomic_DNA"/>
</dbReference>
<dbReference type="InterPro" id="IPR050767">
    <property type="entry name" value="Sel1_AlgK"/>
</dbReference>
<dbReference type="PANTHER" id="PTHR11102:SF160">
    <property type="entry name" value="ERAD-ASSOCIATED E3 UBIQUITIN-PROTEIN LIGASE COMPONENT HRD3"/>
    <property type="match status" value="1"/>
</dbReference>
<gene>
    <name evidence="1" type="ORF">BKK55_03205</name>
</gene>
<sequence>MWSKHLGTKLLIYLGLAGVMVCQAEVVINHPIIEKPKTLSEQIGEDASFTLSSAYDSYQHKDYETAYNEFDFFVKKNDIKALVANGYLLFSGYVPTDFVKASDYLAKAASFKYARAVYLQALLEKRKQNSTQFNIAAERLINRAAAMGDYVAANTLANYHFQKANYALAQRWNEKAIMLGSPAAKRNQSMIFNRAEHTVSNPTMNRTVSQTPNHELISELRERSKNGEANASYELAIRYHKGAGIAVNFGEAIRLYQLAAKQGSSEAKKILPILLSKQTTGGNLNSMWMQEMSNMLPNPVIVNTNNSGLGSMSNEPRVPNHEYLDIEKGASAIHVLEEDDPLDGLLRLSPHH</sequence>
<proteinExistence type="predicted"/>
<accession>A0A1V3JNY4</accession>
<dbReference type="InterPro" id="IPR011990">
    <property type="entry name" value="TPR-like_helical_dom_sf"/>
</dbReference>
<dbReference type="PANTHER" id="PTHR11102">
    <property type="entry name" value="SEL-1-LIKE PROTEIN"/>
    <property type="match status" value="1"/>
</dbReference>
<evidence type="ECO:0000313" key="1">
    <source>
        <dbReference type="EMBL" id="OOF57962.1"/>
    </source>
</evidence>
<comment type="caution">
    <text evidence="1">The sequence shown here is derived from an EMBL/GenBank/DDBJ whole genome shotgun (WGS) entry which is preliminary data.</text>
</comment>
<dbReference type="SUPFAM" id="SSF81901">
    <property type="entry name" value="HCP-like"/>
    <property type="match status" value="2"/>
</dbReference>
<organism evidence="1 2">
    <name type="scientific">Rodentibacter genomosp. 2</name>
    <dbReference type="NCBI Taxonomy" id="1908266"/>
    <lineage>
        <taxon>Bacteria</taxon>
        <taxon>Pseudomonadati</taxon>
        <taxon>Pseudomonadota</taxon>
        <taxon>Gammaproteobacteria</taxon>
        <taxon>Pasteurellales</taxon>
        <taxon>Pasteurellaceae</taxon>
        <taxon>Rodentibacter</taxon>
    </lineage>
</organism>
<dbReference type="OrthoDB" id="8795392at2"/>
<dbReference type="RefSeq" id="WP_077550547.1">
    <property type="nucleotide sequence ID" value="NZ_MLHO01000018.1"/>
</dbReference>
<dbReference type="Gene3D" id="1.25.40.10">
    <property type="entry name" value="Tetratricopeptide repeat domain"/>
    <property type="match status" value="2"/>
</dbReference>
<name>A0A1V3JNY4_9PAST</name>
<dbReference type="Pfam" id="PF08238">
    <property type="entry name" value="Sel1"/>
    <property type="match status" value="3"/>
</dbReference>